<dbReference type="Proteomes" id="UP000682266">
    <property type="component" value="Unassembled WGS sequence"/>
</dbReference>
<dbReference type="GO" id="GO:0016831">
    <property type="term" value="F:carboxy-lyase activity"/>
    <property type="evidence" value="ECO:0007669"/>
    <property type="project" value="UniProtKB-KW"/>
</dbReference>
<dbReference type="Gene3D" id="3.40.50.970">
    <property type="match status" value="1"/>
</dbReference>
<organism evidence="3 4">
    <name type="scientific">Burkholderia ambifaria</name>
    <dbReference type="NCBI Taxonomy" id="152480"/>
    <lineage>
        <taxon>Bacteria</taxon>
        <taxon>Pseudomonadati</taxon>
        <taxon>Pseudomonadota</taxon>
        <taxon>Betaproteobacteria</taxon>
        <taxon>Burkholderiales</taxon>
        <taxon>Burkholderiaceae</taxon>
        <taxon>Burkholderia</taxon>
        <taxon>Burkholderia cepacia complex</taxon>
    </lineage>
</organism>
<dbReference type="CDD" id="cd07035">
    <property type="entry name" value="TPP_PYR_POX_like"/>
    <property type="match status" value="1"/>
</dbReference>
<dbReference type="InterPro" id="IPR029061">
    <property type="entry name" value="THDP-binding"/>
</dbReference>
<dbReference type="SUPFAM" id="SSF52518">
    <property type="entry name" value="Thiamin diphosphate-binding fold (THDP-binding)"/>
    <property type="match status" value="1"/>
</dbReference>
<sequence>MTSDADQNIRPWQHDIHSAFKTSNVGHISYVPDGGHRGLIHLCEQDADIGTTVLTTEEEGVALSAGLWLGGKRSVVLMQSSGVGNCLNMFTLAENCRLPLVLLVTMRGEFAEFIPWQIPMGKRAGAALELMGFDVFRAEDPEAVGEICSGALDHAFYSNRCVAVLLAQRLIGRKNWAK</sequence>
<comment type="caution">
    <text evidence="3">The sequence shown here is derived from an EMBL/GenBank/DDBJ whole genome shotgun (WGS) entry which is preliminary data.</text>
</comment>
<protein>
    <submittedName>
        <fullName evidence="3">Phosphonopyruvate decarboxylase</fullName>
    </submittedName>
</protein>
<evidence type="ECO:0000313" key="4">
    <source>
        <dbReference type="Proteomes" id="UP000682266"/>
    </source>
</evidence>
<dbReference type="GeneID" id="93088729"/>
<dbReference type="PANTHER" id="PTHR42818:SF1">
    <property type="entry name" value="SULFOPYRUVATE DECARBOXYLASE"/>
    <property type="match status" value="1"/>
</dbReference>
<keyword evidence="2" id="KW-0456">Lyase</keyword>
<keyword evidence="1" id="KW-0210">Decarboxylase</keyword>
<name>A0AA41E4R3_9BURK</name>
<dbReference type="InterPro" id="IPR051818">
    <property type="entry name" value="TPP_dependent_decarboxylase"/>
</dbReference>
<proteinExistence type="predicted"/>
<accession>A0AA41E4R3</accession>
<evidence type="ECO:0000256" key="2">
    <source>
        <dbReference type="ARBA" id="ARBA00023239"/>
    </source>
</evidence>
<dbReference type="EMBL" id="JAGSVG010000003">
    <property type="protein sequence ID" value="MBR8128411.1"/>
    <property type="molecule type" value="Genomic_DNA"/>
</dbReference>
<dbReference type="AlphaFoldDB" id="A0AA41E4R3"/>
<evidence type="ECO:0000313" key="3">
    <source>
        <dbReference type="EMBL" id="MBR8128411.1"/>
    </source>
</evidence>
<dbReference type="PANTHER" id="PTHR42818">
    <property type="entry name" value="SULFOPYRUVATE DECARBOXYLASE SUBUNIT ALPHA"/>
    <property type="match status" value="1"/>
</dbReference>
<reference evidence="3" key="1">
    <citation type="submission" date="2021-04" db="EMBL/GenBank/DDBJ databases">
        <title>A collection of bacterial strains from the Burkholderia cepacia Research Laboratory and Repository.</title>
        <authorList>
            <person name="Lipuma J."/>
            <person name="Spilker T."/>
        </authorList>
    </citation>
    <scope>NUCLEOTIDE SEQUENCE</scope>
    <source>
        <strain evidence="3">AU36012</strain>
    </source>
</reference>
<evidence type="ECO:0000256" key="1">
    <source>
        <dbReference type="ARBA" id="ARBA00022793"/>
    </source>
</evidence>
<dbReference type="RefSeq" id="WP_011661282.1">
    <property type="nucleotide sequence ID" value="NZ_CADEQU010000025.1"/>
</dbReference>
<gene>
    <name evidence="3" type="ORF">KDW93_05370</name>
</gene>
<dbReference type="OMA" id="SAQIPMG"/>